<dbReference type="GO" id="GO:0016887">
    <property type="term" value="F:ATP hydrolysis activity"/>
    <property type="evidence" value="ECO:0007669"/>
    <property type="project" value="InterPro"/>
</dbReference>
<feature type="domain" description="EGF-like" evidence="10">
    <location>
        <begin position="1199"/>
        <end position="1242"/>
    </location>
</feature>
<dbReference type="InterPro" id="IPR018303">
    <property type="entry name" value="ATPase_P-typ_P_site"/>
</dbReference>
<evidence type="ECO:0000313" key="13">
    <source>
        <dbReference type="Proteomes" id="UP000663891"/>
    </source>
</evidence>
<dbReference type="PROSITE" id="PS50068">
    <property type="entry name" value="LDLRA_2"/>
    <property type="match status" value="2"/>
</dbReference>
<dbReference type="GO" id="GO:0005391">
    <property type="term" value="F:P-type sodium:potassium-exchanging transporter activity"/>
    <property type="evidence" value="ECO:0007669"/>
    <property type="project" value="TreeGrafter"/>
</dbReference>
<feature type="domain" description="G-protein coupled receptors family 1 profile" evidence="11">
    <location>
        <begin position="1487"/>
        <end position="1745"/>
    </location>
</feature>
<dbReference type="CDD" id="cd00112">
    <property type="entry name" value="LDLa"/>
    <property type="match status" value="1"/>
</dbReference>
<dbReference type="SUPFAM" id="SSF81665">
    <property type="entry name" value="Calcium ATPase, transmembrane domain M"/>
    <property type="match status" value="1"/>
</dbReference>
<dbReference type="Gene3D" id="3.40.50.1000">
    <property type="entry name" value="HAD superfamily/HAD-like"/>
    <property type="match status" value="1"/>
</dbReference>
<dbReference type="Gene3D" id="4.10.400.10">
    <property type="entry name" value="Low-density Lipoprotein Receptor"/>
    <property type="match status" value="1"/>
</dbReference>
<dbReference type="GO" id="GO:0005886">
    <property type="term" value="C:plasma membrane"/>
    <property type="evidence" value="ECO:0007669"/>
    <property type="project" value="UniProtKB-SubCell"/>
</dbReference>
<dbReference type="PROSITE" id="PS00154">
    <property type="entry name" value="ATPASE_E1_E2"/>
    <property type="match status" value="1"/>
</dbReference>
<dbReference type="PROSITE" id="PS01186">
    <property type="entry name" value="EGF_2"/>
    <property type="match status" value="1"/>
</dbReference>
<dbReference type="SMART" id="SM00181">
    <property type="entry name" value="EGF"/>
    <property type="match status" value="3"/>
</dbReference>
<evidence type="ECO:0000313" key="12">
    <source>
        <dbReference type="EMBL" id="CAF1022534.1"/>
    </source>
</evidence>
<feature type="transmembrane region" description="Helical" evidence="9">
    <location>
        <begin position="1468"/>
        <end position="1495"/>
    </location>
</feature>
<dbReference type="PANTHER" id="PTHR43294:SF21">
    <property type="entry name" value="CATION TRANSPORTING ATPASE"/>
    <property type="match status" value="1"/>
</dbReference>
<keyword evidence="2" id="KW-1003">Cell membrane</keyword>
<dbReference type="SUPFAM" id="SSF81653">
    <property type="entry name" value="Calcium ATPase, transduction domain A"/>
    <property type="match status" value="1"/>
</dbReference>
<dbReference type="NCBIfam" id="TIGR01494">
    <property type="entry name" value="ATPase_P-type"/>
    <property type="match status" value="1"/>
</dbReference>
<dbReference type="Gene3D" id="2.70.150.10">
    <property type="entry name" value="Calcium-transporting ATPase, cytoplasmic transduction domain A"/>
    <property type="match status" value="1"/>
</dbReference>
<evidence type="ECO:0000256" key="3">
    <source>
        <dbReference type="ARBA" id="ARBA00022692"/>
    </source>
</evidence>
<dbReference type="GO" id="GO:0006883">
    <property type="term" value="P:intracellular sodium ion homeostasis"/>
    <property type="evidence" value="ECO:0007669"/>
    <property type="project" value="TreeGrafter"/>
</dbReference>
<dbReference type="InterPro" id="IPR036055">
    <property type="entry name" value="LDL_receptor-like_sf"/>
</dbReference>
<dbReference type="InterPro" id="IPR023299">
    <property type="entry name" value="ATPase_P-typ_cyto_dom_N"/>
</dbReference>
<evidence type="ECO:0000256" key="6">
    <source>
        <dbReference type="ARBA" id="ARBA00023157"/>
    </source>
</evidence>
<feature type="transmembrane region" description="Helical" evidence="9">
    <location>
        <begin position="1695"/>
        <end position="1713"/>
    </location>
</feature>
<feature type="transmembrane region" description="Helical" evidence="9">
    <location>
        <begin position="1591"/>
        <end position="1609"/>
    </location>
</feature>
<dbReference type="SUPFAM" id="SSF81660">
    <property type="entry name" value="Metal cation-transporting ATPase, ATP-binding domain N"/>
    <property type="match status" value="1"/>
</dbReference>
<evidence type="ECO:0000256" key="2">
    <source>
        <dbReference type="ARBA" id="ARBA00022475"/>
    </source>
</evidence>
<evidence type="ECO:0000256" key="5">
    <source>
        <dbReference type="ARBA" id="ARBA00023136"/>
    </source>
</evidence>
<feature type="disulfide bond" evidence="7">
    <location>
        <begin position="1232"/>
        <end position="1241"/>
    </location>
</feature>
<dbReference type="Gene3D" id="2.10.25.10">
    <property type="entry name" value="Laminin"/>
    <property type="match status" value="1"/>
</dbReference>
<organism evidence="12 13">
    <name type="scientific">Adineta steineri</name>
    <dbReference type="NCBI Taxonomy" id="433720"/>
    <lineage>
        <taxon>Eukaryota</taxon>
        <taxon>Metazoa</taxon>
        <taxon>Spiralia</taxon>
        <taxon>Gnathifera</taxon>
        <taxon>Rotifera</taxon>
        <taxon>Eurotatoria</taxon>
        <taxon>Bdelloidea</taxon>
        <taxon>Adinetida</taxon>
        <taxon>Adinetidae</taxon>
        <taxon>Adineta</taxon>
    </lineage>
</organism>
<dbReference type="Proteomes" id="UP000663891">
    <property type="component" value="Unassembled WGS sequence"/>
</dbReference>
<accession>A0A814IF89</accession>
<dbReference type="InterPro" id="IPR059000">
    <property type="entry name" value="ATPase_P-type_domA"/>
</dbReference>
<dbReference type="Gene3D" id="3.40.1110.10">
    <property type="entry name" value="Calcium-transporting ATPase, cytoplasmic domain N"/>
    <property type="match status" value="1"/>
</dbReference>
<dbReference type="Gene3D" id="1.20.1110.10">
    <property type="entry name" value="Calcium-transporting ATPase, transmembrane domain"/>
    <property type="match status" value="1"/>
</dbReference>
<keyword evidence="3 9" id="KW-0812">Transmembrane</keyword>
<proteinExistence type="predicted"/>
<dbReference type="InterPro" id="IPR023214">
    <property type="entry name" value="HAD_sf"/>
</dbReference>
<dbReference type="GO" id="GO:0005524">
    <property type="term" value="F:ATP binding"/>
    <property type="evidence" value="ECO:0007669"/>
    <property type="project" value="InterPro"/>
</dbReference>
<evidence type="ECO:0000256" key="9">
    <source>
        <dbReference type="SAM" id="Phobius"/>
    </source>
</evidence>
<dbReference type="SUPFAM" id="SSF57196">
    <property type="entry name" value="EGF/Laminin"/>
    <property type="match status" value="1"/>
</dbReference>
<keyword evidence="5 9" id="KW-0472">Membrane</keyword>
<gene>
    <name evidence="12" type="ORF">VCS650_LOCUS15877</name>
</gene>
<dbReference type="InterPro" id="IPR002172">
    <property type="entry name" value="LDrepeatLR_classA_rpt"/>
</dbReference>
<feature type="transmembrane region" description="Helical" evidence="9">
    <location>
        <begin position="469"/>
        <end position="494"/>
    </location>
</feature>
<comment type="subcellular location">
    <subcellularLocation>
        <location evidence="1">Cell membrane</location>
        <topology evidence="1">Multi-pass membrane protein</topology>
    </subcellularLocation>
</comment>
<feature type="domain" description="EGF-like" evidence="10">
    <location>
        <begin position="1398"/>
        <end position="1439"/>
    </location>
</feature>
<dbReference type="InterPro" id="IPR050510">
    <property type="entry name" value="Cation_transp_ATPase_P-type"/>
</dbReference>
<feature type="transmembrane region" description="Helical" evidence="9">
    <location>
        <begin position="506"/>
        <end position="532"/>
    </location>
</feature>
<dbReference type="PANTHER" id="PTHR43294">
    <property type="entry name" value="SODIUM/POTASSIUM-TRANSPORTING ATPASE SUBUNIT ALPHA"/>
    <property type="match status" value="1"/>
</dbReference>
<feature type="disulfide bond" evidence="7">
    <location>
        <begin position="1156"/>
        <end position="1165"/>
    </location>
</feature>
<evidence type="ECO:0000256" key="1">
    <source>
        <dbReference type="ARBA" id="ARBA00004651"/>
    </source>
</evidence>
<dbReference type="Pfam" id="PF00122">
    <property type="entry name" value="E1-E2_ATPase"/>
    <property type="match status" value="1"/>
</dbReference>
<keyword evidence="4 9" id="KW-1133">Transmembrane helix</keyword>
<evidence type="ECO:0000256" key="7">
    <source>
        <dbReference type="PROSITE-ProRule" id="PRU00076"/>
    </source>
</evidence>
<evidence type="ECO:0000259" key="11">
    <source>
        <dbReference type="PROSITE" id="PS50262"/>
    </source>
</evidence>
<reference evidence="12" key="1">
    <citation type="submission" date="2021-02" db="EMBL/GenBank/DDBJ databases">
        <authorList>
            <person name="Nowell W R."/>
        </authorList>
    </citation>
    <scope>NUCLEOTIDE SEQUENCE</scope>
</reference>
<dbReference type="GO" id="GO:0030007">
    <property type="term" value="P:intracellular potassium ion homeostasis"/>
    <property type="evidence" value="ECO:0007669"/>
    <property type="project" value="TreeGrafter"/>
</dbReference>
<dbReference type="GO" id="GO:1902600">
    <property type="term" value="P:proton transmembrane transport"/>
    <property type="evidence" value="ECO:0007669"/>
    <property type="project" value="TreeGrafter"/>
</dbReference>
<dbReference type="CDD" id="cd00054">
    <property type="entry name" value="EGF_CA"/>
    <property type="match status" value="2"/>
</dbReference>
<comment type="caution">
    <text evidence="12">The sequence shown here is derived from an EMBL/GenBank/DDBJ whole genome shotgun (WGS) entry which is preliminary data.</text>
</comment>
<dbReference type="OrthoDB" id="6514358at2759"/>
<evidence type="ECO:0000256" key="4">
    <source>
        <dbReference type="ARBA" id="ARBA00022989"/>
    </source>
</evidence>
<feature type="disulfide bond" evidence="8">
    <location>
        <begin position="109"/>
        <end position="124"/>
    </location>
</feature>
<protein>
    <submittedName>
        <fullName evidence="12">Uncharacterized protein</fullName>
    </submittedName>
</protein>
<dbReference type="PROSITE" id="PS00022">
    <property type="entry name" value="EGF_1"/>
    <property type="match status" value="3"/>
</dbReference>
<feature type="transmembrane region" description="Helical" evidence="9">
    <location>
        <begin position="1725"/>
        <end position="1747"/>
    </location>
</feature>
<keyword evidence="6 7" id="KW-1015">Disulfide bond</keyword>
<dbReference type="InterPro" id="IPR023298">
    <property type="entry name" value="ATPase_P-typ_TM_dom_sf"/>
</dbReference>
<dbReference type="PROSITE" id="PS50262">
    <property type="entry name" value="G_PROTEIN_RECEP_F1_2"/>
    <property type="match status" value="1"/>
</dbReference>
<dbReference type="PROSITE" id="PS50026">
    <property type="entry name" value="EGF_3"/>
    <property type="match status" value="3"/>
</dbReference>
<dbReference type="EMBL" id="CAJNON010000139">
    <property type="protein sequence ID" value="CAF1022534.1"/>
    <property type="molecule type" value="Genomic_DNA"/>
</dbReference>
<feature type="disulfide bond" evidence="7">
    <location>
        <begin position="1429"/>
        <end position="1438"/>
    </location>
</feature>
<keyword evidence="7" id="KW-0245">EGF-like domain</keyword>
<evidence type="ECO:0000259" key="10">
    <source>
        <dbReference type="PROSITE" id="PS50026"/>
    </source>
</evidence>
<comment type="caution">
    <text evidence="7">Lacks conserved residue(s) required for the propagation of feature annotation.</text>
</comment>
<feature type="domain" description="EGF-like" evidence="10">
    <location>
        <begin position="1128"/>
        <end position="1166"/>
    </location>
</feature>
<dbReference type="GO" id="GO:0036376">
    <property type="term" value="P:sodium ion export across plasma membrane"/>
    <property type="evidence" value="ECO:0007669"/>
    <property type="project" value="TreeGrafter"/>
</dbReference>
<dbReference type="InterPro" id="IPR008250">
    <property type="entry name" value="ATPase_P-typ_transduc_dom_A_sf"/>
</dbReference>
<dbReference type="Gene3D" id="1.20.1070.10">
    <property type="entry name" value="Rhodopsin 7-helix transmembrane proteins"/>
    <property type="match status" value="1"/>
</dbReference>
<dbReference type="InterPro" id="IPR017452">
    <property type="entry name" value="GPCR_Rhodpsn_7TM"/>
</dbReference>
<sequence length="1775" mass="205612">MTFAELYRQGVTSMELLKWSVPIDIIERYERTGQNSNEIFHNCSLPWFGSICQYRFQSAVLSSFNKVFQFHYDINDIAEIYIYSNTCYPFLPDCYRGPSPMCLDWHEICDGYFDCLYGEDEQLCDTLEVNECFEDDFRCHFGGQCIPSTFLRDGKVSTDCLDGSDEVYPAKYSRYVTDHLCTSVSTFPCEELNDRRPLVLFPCRNFPSPSFWTESTTNSRDICDANRYYYMFFNVFTSLDHISNLSCRQAFYCSLRFSTIIHFKYNDTSNTGCEFLGKLCPSEWLLLPKSPFIYGLFQFVYLTNRSVDEFKRNIAPDFICFNASHCPGLVYCSIDIGMHNELTCCKMHDLINKTLLVWYLLDQILVDLGQRCLTIVPADCRIITCDDLQVNTSQLTGESAPVICTIKCTNRNFLESTNIIFYSSLVVQGTGEAIVVKTGDSSILGQVGKMTRNTSGSEITGLHREINRFVLFVIAAALLSIILVWITWVAWLNIKQNGYITFNGNIVNSIGMVVCYIPEGLPAAVTLVLTIVAKRMYKQKVMVKSLATVETFNSVSLIATDKTGTLTMNQMTITALLWGTQGEYMIPIHTNNEPNVTMNDEEHIIDRKRPSLNAENIPTAMKDLILGACLCNNVVNQSSLINGNGNDNPALESNTNDTALEKNEIVGDAADVALYHFCNDKCSVDIEQVKKTNPLDGYNDCYYKEDELFPTCQLNDSKRFTCASNPEKCLSSVAIENGIKDCELGDDEWPENRRDIRRNPVPFAIFCDGEKDLFSIDEFNNTDETNCAWWPCNNPYSRCDNAWHCLNGADELNCPDAKCPLNEHLCVPAFSERPSICVLYLHLMEKRWKSETEILRYIYFANNTDIDLNDHFFWNETKCITSEHLIYPPSNSSIIHDDNCFIQTKIASPFKFVTLLMYNRDRYRLTDPDKFKRKPKQFLQTFRLNYFPSTSINSSVLQVSQVDVNTSTLIKNRTRDWYCNRGIPLLFKNNQTKKCLCPPSYFGNRCHLQNQRISLTLQLIYRTITDNIHSFQLVIMLIDHQQTIYSYHEQITYIPQRDCQKKFHIYLLYPQRLKNLSANYSIRIDIFNKITLTYWASWYLSIPFQFLPVNRIATQLFIPPTTTQQQLVESSCKLPCGQHGRCMKYVNNNSSYFCQCDQGYSGRQCNIRHSCSCSSDSFCLTSSICLCSMNKFGRNCSLTRSVCQSSNNSCENNGLCIPIDDRININDFICLCNDNFYGKRCENQITDGIYIELNEDIIQQVSIVFIHFIKAFDHSEHQHIRQIRKIKYGENTLQIHVKQQFHILFIELSKENYYLIIRQENFQKLNHVQMKLSSNQRCVSIHELINSTLQSYSYLHRIKYYPHLCRQYKQLMCFYDETYMCLCDLDRFSNCFIFNHSTTYDCQGNNYCENHGRCFQDDPKCSSIPLCICSDCYYGLRCQFTTKGFVLSLDYILSYHIKPNRSFSQQPMIIKVSIAIITLMLILGLINGISSILTFHMKRTRNVGRGYYLLISSWTSICLIIMLTIKFWALLLSQMTILTNRSFLNINCLLLDVTIKVLIAFNDWLNTCVSIEQVINIRKGVRFDRTKSKQISKWIILSILSFIILTHLHDPFHRQLIDDIDIDEKRIWCIVQYSSSISTFNSFIIFVHFLMPFLINLFSIIFIIISIANFHSTQERRLPLIEHIRLQLKQHKSRLMASVVFVLLALARLIISFTSECMKSPNNSWLFLFAYLISFVPSMMTFIIYVLPSKTYKDEFDANVKRKLRRLRSLFEETL</sequence>
<feature type="transmembrane region" description="Helical" evidence="9">
    <location>
        <begin position="1507"/>
        <end position="1532"/>
    </location>
</feature>
<feature type="disulfide bond" evidence="7">
    <location>
        <begin position="1132"/>
        <end position="1142"/>
    </location>
</feature>
<dbReference type="SMART" id="SM00192">
    <property type="entry name" value="LDLa"/>
    <property type="match status" value="4"/>
</dbReference>
<feature type="transmembrane region" description="Helical" evidence="9">
    <location>
        <begin position="1643"/>
        <end position="1668"/>
    </location>
</feature>
<evidence type="ECO:0000256" key="8">
    <source>
        <dbReference type="PROSITE-ProRule" id="PRU00124"/>
    </source>
</evidence>
<dbReference type="InterPro" id="IPR001757">
    <property type="entry name" value="P_typ_ATPase"/>
</dbReference>
<name>A0A814IF89_9BILA</name>
<dbReference type="GO" id="GO:1990573">
    <property type="term" value="P:potassium ion import across plasma membrane"/>
    <property type="evidence" value="ECO:0007669"/>
    <property type="project" value="TreeGrafter"/>
</dbReference>
<dbReference type="InterPro" id="IPR000742">
    <property type="entry name" value="EGF"/>
</dbReference>